<sequence length="537" mass="60158">MACMFSGLVATPLLRGIVKDSVYQNILTTPDDMQQRIRQACVSIQPATCRAVIRSFGERLRMCINCRQEFNQTYYMRVLLFQTIAPGIPLPPQPVLTRWGTWLDAVNYYAEHYGKIMEITDALDSTDSSGVAAVKSLSSKQLLEDILFIDSNFKIVSKSITLLESSKLQLSEALNIVYKVSQAVIQNNNSLISEKVKCFIVTAAYCSVFTLEAYSILCTSPSHTVYTAYAVNLAILVAIPRSKILFWRDESQIISTKLPKIRLAAGKEFETLNCVIDPWGNARAQSTITAVPLAILRQVLAPETLLHVTELLKQGHRSQATKGNIEGGRFDPVLWIEFGVAQWTERLVRRTKDTDASTARGWHLLVAKFCRGPSVSGYIESPCTGIRAKTSTVSRAAWKTLSTILVWGADGAPILQGANVEALSGVTWRKTSMKKAALHVGLKHMRTFLEVLRRQPLHQNTQRSVGSSTWGIQITRNLHINQPDGYTGQRQRHVKDKRFGIKDRFKIGTWNVRGLSNKEEELNNELKRKHIEIAIIT</sequence>
<accession>A0ABQ8SF46</accession>
<evidence type="ECO:0000313" key="2">
    <source>
        <dbReference type="Proteomes" id="UP001148838"/>
    </source>
</evidence>
<dbReference type="Gene3D" id="3.30.420.10">
    <property type="entry name" value="Ribonuclease H-like superfamily/Ribonuclease H"/>
    <property type="match status" value="1"/>
</dbReference>
<comment type="caution">
    <text evidence="1">The sequence shown here is derived from an EMBL/GenBank/DDBJ whole genome shotgun (WGS) entry which is preliminary data.</text>
</comment>
<dbReference type="InterPro" id="IPR036397">
    <property type="entry name" value="RNaseH_sf"/>
</dbReference>
<keyword evidence="2" id="KW-1185">Reference proteome</keyword>
<dbReference type="Proteomes" id="UP001148838">
    <property type="component" value="Unassembled WGS sequence"/>
</dbReference>
<evidence type="ECO:0000313" key="1">
    <source>
        <dbReference type="EMBL" id="KAJ4432499.1"/>
    </source>
</evidence>
<gene>
    <name evidence="1" type="ORF">ANN_21119</name>
</gene>
<proteinExistence type="predicted"/>
<protein>
    <submittedName>
        <fullName evidence="1">Uncharacterized protein</fullName>
    </submittedName>
</protein>
<name>A0ABQ8SF46_PERAM</name>
<organism evidence="1 2">
    <name type="scientific">Periplaneta americana</name>
    <name type="common">American cockroach</name>
    <name type="synonym">Blatta americana</name>
    <dbReference type="NCBI Taxonomy" id="6978"/>
    <lineage>
        <taxon>Eukaryota</taxon>
        <taxon>Metazoa</taxon>
        <taxon>Ecdysozoa</taxon>
        <taxon>Arthropoda</taxon>
        <taxon>Hexapoda</taxon>
        <taxon>Insecta</taxon>
        <taxon>Pterygota</taxon>
        <taxon>Neoptera</taxon>
        <taxon>Polyneoptera</taxon>
        <taxon>Dictyoptera</taxon>
        <taxon>Blattodea</taxon>
        <taxon>Blattoidea</taxon>
        <taxon>Blattidae</taxon>
        <taxon>Blattinae</taxon>
        <taxon>Periplaneta</taxon>
    </lineage>
</organism>
<reference evidence="1 2" key="1">
    <citation type="journal article" date="2022" name="Allergy">
        <title>Genome assembly and annotation of Periplaneta americana reveal a comprehensive cockroach allergen profile.</title>
        <authorList>
            <person name="Wang L."/>
            <person name="Xiong Q."/>
            <person name="Saelim N."/>
            <person name="Wang L."/>
            <person name="Nong W."/>
            <person name="Wan A.T."/>
            <person name="Shi M."/>
            <person name="Liu X."/>
            <person name="Cao Q."/>
            <person name="Hui J.H.L."/>
            <person name="Sookrung N."/>
            <person name="Leung T.F."/>
            <person name="Tungtrongchitr A."/>
            <person name="Tsui S.K.W."/>
        </authorList>
    </citation>
    <scope>NUCLEOTIDE SEQUENCE [LARGE SCALE GENOMIC DNA]</scope>
    <source>
        <strain evidence="1">PWHHKU_190912</strain>
    </source>
</reference>
<dbReference type="EMBL" id="JAJSOF020000029">
    <property type="protein sequence ID" value="KAJ4432499.1"/>
    <property type="molecule type" value="Genomic_DNA"/>
</dbReference>